<dbReference type="Gene3D" id="3.30.750.140">
    <property type="match status" value="1"/>
</dbReference>
<feature type="compositionally biased region" description="Polar residues" evidence="1">
    <location>
        <begin position="25"/>
        <end position="50"/>
    </location>
</feature>
<feature type="compositionally biased region" description="Polar residues" evidence="1">
    <location>
        <begin position="364"/>
        <end position="374"/>
    </location>
</feature>
<evidence type="ECO:0000313" key="3">
    <source>
        <dbReference type="EMBL" id="EHI57571.1"/>
    </source>
</evidence>
<accession>G5IMF2</accession>
<sequence length="762" mass="81078">MNVNAAVLTDVMMTQSTAPPKDSGKTATEASGQNFQQVMEQYTGSKQNVRNARKESQPAGTKKTPVTDSGAASAKASAGKTEVQKKSLSESQNTKNETLSEQTAPEEEKKPDEARLQAMMALAEPVVVQVIAPEVLMEAVGDGSMAVENVDGVLDGQPIDSQAAVTQPDGQEAAGMSAQEAVTEPGNQTFGQDMMAADGVQTENRNPADSIHQNMAANRNMAADTFKPETAEPALTAEQLSAQESMAKPSIHETAETLSQKLAGETQSQNAVSDLLQSDVTNQSIVTADVANQSASEMANQVSEQNSSVMTGAMARPEKTEDANQVTERNSQNGVNQDGIRNMPEGQTVDRTSAQTTTAAGQTELNHTAESQIHGQDAEVKAPEQNPNTQPVSQDSKVETPDIQNTAVKPATHETTPKAAHADMALKTAEENQPVNSQQAASETQNQGTADKSKEALQNAQQAVSESSMETVASQAAVVSDAVSAAGQTGKTESADRSRQTTVNTIQPETAEKSAIQEPAMAKASGQSSTADDTESGFADMLKNQTAQTTATKASSEEHTAPVKAQVSTLSEEQSSLEELKKNAEARGINLMDRVAEARITGGARIQAMNQPAAQNEASVVSQVKDGLEQGMKNQLKEFTIHLRPEGLGDVIVKMVSQDGKVTVNIGASNSETQKLINSQMTSLKEMLEPLHAEVGEVYHSSQESMSFTSYNQNMSENQRQQTGHYQGNPNYGGGYTEDEEILTEAEYITAQSRMARLYTYV</sequence>
<dbReference type="CDD" id="cd17470">
    <property type="entry name" value="T3SS_Flik_C"/>
    <property type="match status" value="1"/>
</dbReference>
<proteinExistence type="predicted"/>
<feature type="region of interest" description="Disordered" evidence="1">
    <location>
        <begin position="9"/>
        <end position="112"/>
    </location>
</feature>
<evidence type="ECO:0000259" key="2">
    <source>
        <dbReference type="Pfam" id="PF02120"/>
    </source>
</evidence>
<dbReference type="PATRIC" id="fig|742737.3.peg.4668"/>
<evidence type="ECO:0000313" key="4">
    <source>
        <dbReference type="Proteomes" id="UP000005384"/>
    </source>
</evidence>
<evidence type="ECO:0000256" key="1">
    <source>
        <dbReference type="SAM" id="MobiDB-lite"/>
    </source>
</evidence>
<comment type="caution">
    <text evidence="3">The sequence shown here is derived from an EMBL/GenBank/DDBJ whole genome shotgun (WGS) entry which is preliminary data.</text>
</comment>
<feature type="compositionally biased region" description="Polar residues" evidence="1">
    <location>
        <begin position="323"/>
        <end position="336"/>
    </location>
</feature>
<feature type="compositionally biased region" description="Polar residues" evidence="1">
    <location>
        <begin position="715"/>
        <end position="730"/>
    </location>
</feature>
<keyword evidence="4" id="KW-1185">Reference proteome</keyword>
<feature type="region of interest" description="Disordered" evidence="1">
    <location>
        <begin position="487"/>
        <end position="578"/>
    </location>
</feature>
<feature type="domain" description="Flagellar hook-length control protein-like C-terminal" evidence="2">
    <location>
        <begin position="629"/>
        <end position="705"/>
    </location>
</feature>
<feature type="region of interest" description="Disordered" evidence="1">
    <location>
        <begin position="715"/>
        <end position="735"/>
    </location>
</feature>
<gene>
    <name evidence="3" type="ORF">HMPREF9473_04680</name>
</gene>
<dbReference type="AlphaFoldDB" id="G5IMF2"/>
<feature type="compositionally biased region" description="Low complexity" evidence="1">
    <location>
        <begin position="69"/>
        <end position="80"/>
    </location>
</feature>
<feature type="region of interest" description="Disordered" evidence="1">
    <location>
        <begin position="430"/>
        <end position="468"/>
    </location>
</feature>
<dbReference type="Pfam" id="PF02120">
    <property type="entry name" value="Flg_hook"/>
    <property type="match status" value="1"/>
</dbReference>
<organism evidence="3 4">
    <name type="scientific">Hungatella hathewayi WAL-18680</name>
    <dbReference type="NCBI Taxonomy" id="742737"/>
    <lineage>
        <taxon>Bacteria</taxon>
        <taxon>Bacillati</taxon>
        <taxon>Bacillota</taxon>
        <taxon>Clostridia</taxon>
        <taxon>Lachnospirales</taxon>
        <taxon>Lachnospiraceae</taxon>
        <taxon>Hungatella</taxon>
    </lineage>
</organism>
<feature type="compositionally biased region" description="Polar residues" evidence="1">
    <location>
        <begin position="385"/>
        <end position="395"/>
    </location>
</feature>
<dbReference type="Proteomes" id="UP000005384">
    <property type="component" value="Unassembled WGS sequence"/>
</dbReference>
<dbReference type="RefSeq" id="WP_006782668.1">
    <property type="nucleotide sequence ID" value="NZ_CP040506.1"/>
</dbReference>
<dbReference type="OrthoDB" id="1958130at2"/>
<feature type="region of interest" description="Disordered" evidence="1">
    <location>
        <begin position="303"/>
        <end position="401"/>
    </location>
</feature>
<dbReference type="HOGENOM" id="CLU_365938_0_0_9"/>
<name>G5IMF2_9FIRM</name>
<dbReference type="InterPro" id="IPR038610">
    <property type="entry name" value="FliK-like_C_sf"/>
</dbReference>
<reference evidence="3 4" key="1">
    <citation type="submission" date="2011-08" db="EMBL/GenBank/DDBJ databases">
        <title>The Genome Sequence of Clostridium hathewayi WAL-18680.</title>
        <authorList>
            <consortium name="The Broad Institute Genome Sequencing Platform"/>
            <person name="Earl A."/>
            <person name="Ward D."/>
            <person name="Feldgarden M."/>
            <person name="Gevers D."/>
            <person name="Finegold S.M."/>
            <person name="Summanen P.H."/>
            <person name="Molitoris D.R."/>
            <person name="Song M."/>
            <person name="Daigneault M."/>
            <person name="Allen-Vercoe E."/>
            <person name="Young S.K."/>
            <person name="Zeng Q."/>
            <person name="Gargeya S."/>
            <person name="Fitzgerald M."/>
            <person name="Haas B."/>
            <person name="Abouelleil A."/>
            <person name="Alvarado L."/>
            <person name="Arachchi H.M."/>
            <person name="Berlin A."/>
            <person name="Brown A."/>
            <person name="Chapman S.B."/>
            <person name="Chen Z."/>
            <person name="Dunbar C."/>
            <person name="Freedman E."/>
            <person name="Gearin G."/>
            <person name="Gellesch M."/>
            <person name="Goldberg J."/>
            <person name="Griggs A."/>
            <person name="Gujja S."/>
            <person name="Heiman D."/>
            <person name="Howarth C."/>
            <person name="Larson L."/>
            <person name="Lui A."/>
            <person name="MacDonald P.J.P."/>
            <person name="Montmayeur A."/>
            <person name="Murphy C."/>
            <person name="Neiman D."/>
            <person name="Pearson M."/>
            <person name="Priest M."/>
            <person name="Roberts A."/>
            <person name="Saif S."/>
            <person name="Shea T."/>
            <person name="Shenoy N."/>
            <person name="Sisk P."/>
            <person name="Stolte C."/>
            <person name="Sykes S."/>
            <person name="Wortman J."/>
            <person name="Nusbaum C."/>
            <person name="Birren B."/>
        </authorList>
    </citation>
    <scope>NUCLEOTIDE SEQUENCE [LARGE SCALE GENOMIC DNA]</scope>
    <source>
        <strain evidence="3 4">WAL-18680</strain>
    </source>
</reference>
<feature type="compositionally biased region" description="Low complexity" evidence="1">
    <location>
        <begin position="352"/>
        <end position="363"/>
    </location>
</feature>
<protein>
    <recommendedName>
        <fullName evidence="2">Flagellar hook-length control protein-like C-terminal domain-containing protein</fullName>
    </recommendedName>
</protein>
<dbReference type="InterPro" id="IPR021136">
    <property type="entry name" value="Flagellar_hook_control-like_C"/>
</dbReference>
<dbReference type="EMBL" id="ADLN01000120">
    <property type="protein sequence ID" value="EHI57571.1"/>
    <property type="molecule type" value="Genomic_DNA"/>
</dbReference>
<feature type="compositionally biased region" description="Polar residues" evidence="1">
    <location>
        <begin position="89"/>
        <end position="103"/>
    </location>
</feature>
<feature type="compositionally biased region" description="Polar residues" evidence="1">
    <location>
        <begin position="431"/>
        <end position="468"/>
    </location>
</feature>